<dbReference type="GO" id="GO:0070197">
    <property type="term" value="P:meiotic attachment of telomere to nuclear envelope"/>
    <property type="evidence" value="ECO:0007669"/>
    <property type="project" value="TreeGrafter"/>
</dbReference>
<keyword evidence="3" id="KW-1185">Reference proteome</keyword>
<dbReference type="PANTHER" id="PTHR35824">
    <property type="entry name" value="MEMBRANE-ANCHORED JUNCTION PROTEIN MAJIN"/>
    <property type="match status" value="1"/>
</dbReference>
<dbReference type="InterPro" id="IPR027816">
    <property type="entry name" value="MAJIN"/>
</dbReference>
<dbReference type="EMBL" id="JAODUO010000286">
    <property type="protein sequence ID" value="KAK2184003.1"/>
    <property type="molecule type" value="Genomic_DNA"/>
</dbReference>
<feature type="compositionally biased region" description="Basic residues" evidence="1">
    <location>
        <begin position="235"/>
        <end position="245"/>
    </location>
</feature>
<feature type="compositionally biased region" description="Polar residues" evidence="1">
    <location>
        <begin position="193"/>
        <end position="233"/>
    </location>
</feature>
<evidence type="ECO:0000313" key="2">
    <source>
        <dbReference type="EMBL" id="KAK2184003.1"/>
    </source>
</evidence>
<dbReference type="Proteomes" id="UP001209878">
    <property type="component" value="Unassembled WGS sequence"/>
</dbReference>
<comment type="caution">
    <text evidence="2">The sequence shown here is derived from an EMBL/GenBank/DDBJ whole genome shotgun (WGS) entry which is preliminary data.</text>
</comment>
<dbReference type="PANTHER" id="PTHR35824:SF1">
    <property type="entry name" value="MEMBRANE-ANCHORED JUNCTION PROTEIN"/>
    <property type="match status" value="1"/>
</dbReference>
<sequence length="368" mass="40884">MSLLPLKLPTVDTRLIKHDNKVYKLRLTYQSATSGQGDAQLHVSFCDASIREEIEKIIRVVLHRVTHGTTLCGVQTDHFLVDCVCQPWPAAKLLQFQQNHRQLQTHGDMLVLTLTAKGKESLAMAIGQRECVHAAASSRGRVVSADVCGHRGKSAAIGRVMNDNQQQKTLASTTQELPTIAASGRRGGKQRSTHIGTSPVRCSSKSQTKCSLATQPKKSSPNSTHTDSGSPSKQHALKGPRYQRHHQGDGDVDQVILRKTRSQQCQTKGGGLLQKDMEQCVTPDLCRHPLRSRHGHHRGSKALVQHEELREEMKLQQFFRPPAKSVLSSPDIDNRPESSLKRRVYDALDVIMTPVKKMFRSGNEVNEK</sequence>
<evidence type="ECO:0000256" key="1">
    <source>
        <dbReference type="SAM" id="MobiDB-lite"/>
    </source>
</evidence>
<proteinExistence type="predicted"/>
<feature type="region of interest" description="Disordered" evidence="1">
    <location>
        <begin position="169"/>
        <end position="251"/>
    </location>
</feature>
<dbReference type="AlphaFoldDB" id="A0AAD9NWY4"/>
<dbReference type="GO" id="GO:0003677">
    <property type="term" value="F:DNA binding"/>
    <property type="evidence" value="ECO:0007669"/>
    <property type="project" value="InterPro"/>
</dbReference>
<accession>A0AAD9NWY4</accession>
<protein>
    <submittedName>
        <fullName evidence="2">Uncharacterized protein</fullName>
    </submittedName>
</protein>
<evidence type="ECO:0000313" key="3">
    <source>
        <dbReference type="Proteomes" id="UP001209878"/>
    </source>
</evidence>
<name>A0AAD9NWY4_RIDPI</name>
<reference evidence="2" key="1">
    <citation type="journal article" date="2023" name="Mol. Biol. Evol.">
        <title>Third-Generation Sequencing Reveals the Adaptive Role of the Epigenome in Three Deep-Sea Polychaetes.</title>
        <authorList>
            <person name="Perez M."/>
            <person name="Aroh O."/>
            <person name="Sun Y."/>
            <person name="Lan Y."/>
            <person name="Juniper S.K."/>
            <person name="Young C.R."/>
            <person name="Angers B."/>
            <person name="Qian P.Y."/>
        </authorList>
    </citation>
    <scope>NUCLEOTIDE SEQUENCE</scope>
    <source>
        <strain evidence="2">R07B-5</strain>
    </source>
</reference>
<organism evidence="2 3">
    <name type="scientific">Ridgeia piscesae</name>
    <name type="common">Tubeworm</name>
    <dbReference type="NCBI Taxonomy" id="27915"/>
    <lineage>
        <taxon>Eukaryota</taxon>
        <taxon>Metazoa</taxon>
        <taxon>Spiralia</taxon>
        <taxon>Lophotrochozoa</taxon>
        <taxon>Annelida</taxon>
        <taxon>Polychaeta</taxon>
        <taxon>Sedentaria</taxon>
        <taxon>Canalipalpata</taxon>
        <taxon>Sabellida</taxon>
        <taxon>Siboglinidae</taxon>
        <taxon>Ridgeia</taxon>
    </lineage>
</organism>
<dbReference type="GO" id="GO:0007129">
    <property type="term" value="P:homologous chromosome pairing at meiosis"/>
    <property type="evidence" value="ECO:0007669"/>
    <property type="project" value="TreeGrafter"/>
</dbReference>
<dbReference type="GO" id="GO:0005637">
    <property type="term" value="C:nuclear inner membrane"/>
    <property type="evidence" value="ECO:0007669"/>
    <property type="project" value="TreeGrafter"/>
</dbReference>
<gene>
    <name evidence="2" type="ORF">NP493_286g00010</name>
</gene>